<dbReference type="InterPro" id="IPR052416">
    <property type="entry name" value="GTF3C_component"/>
</dbReference>
<feature type="compositionally biased region" description="Basic and acidic residues" evidence="4">
    <location>
        <begin position="182"/>
        <end position="197"/>
    </location>
</feature>
<accession>A0AA38UE82</accession>
<feature type="region of interest" description="Disordered" evidence="4">
    <location>
        <begin position="1"/>
        <end position="119"/>
    </location>
</feature>
<protein>
    <recommendedName>
        <fullName evidence="7">Transcription factor TFIIIC complex subunit Tfc6</fullName>
    </recommendedName>
</protein>
<evidence type="ECO:0008006" key="7">
    <source>
        <dbReference type="Google" id="ProtNLM"/>
    </source>
</evidence>
<dbReference type="GO" id="GO:0006383">
    <property type="term" value="P:transcription by RNA polymerase III"/>
    <property type="evidence" value="ECO:0007669"/>
    <property type="project" value="TreeGrafter"/>
</dbReference>
<comment type="subcellular location">
    <subcellularLocation>
        <location evidence="1">Nucleus</location>
    </subcellularLocation>
</comment>
<evidence type="ECO:0000313" key="6">
    <source>
        <dbReference type="Proteomes" id="UP001172673"/>
    </source>
</evidence>
<feature type="region of interest" description="Disordered" evidence="4">
    <location>
        <begin position="173"/>
        <end position="201"/>
    </location>
</feature>
<dbReference type="PANTHER" id="PTHR15052:SF2">
    <property type="entry name" value="GENERAL TRANSCRIPTION FACTOR 3C POLYPEPTIDE 2"/>
    <property type="match status" value="1"/>
</dbReference>
<dbReference type="InterPro" id="IPR036322">
    <property type="entry name" value="WD40_repeat_dom_sf"/>
</dbReference>
<name>A0AA38UE82_9EURO</name>
<dbReference type="PANTHER" id="PTHR15052">
    <property type="entry name" value="RNA POLYMERASE III TRANSCRIPTION INITIATION FACTOR COMPLEX SUBUNIT"/>
    <property type="match status" value="1"/>
</dbReference>
<sequence length="773" mass="85005">MAEPRRSGRQRKANPKYANDGWDKDILRKLHESSESSGPSPHEDESPSGPEDHDILDAIPDQLEADNDVSMASAASNQSSDVDTADEDDGDIIFASDENGASRSIRPRPFLSNTSGTARSHAIQYPRDLGNAESYPGIFGPGVDDLYDVLQARDTWLKARDITLPSLQTLASSIKTSSQTTRTEDHPIDSTEPEKPPHTTIPSFSILRTQVLTPLSRAELDGKYLVRQNPPHAVVLGPSGKQQKYEIDHLSALDFGQAWQMEIQDATDENSTIGEAQIEERYHEGCLLNLGENVQCLAWAPCLGSVQYLAIAVRCTSGLRQMVPPTTNDRPAFHPSPHYPSSIQVWAFQTKHIAFDGHRALNMQQEPKLLIVLATEWGNIRHLKWCPSSRLGANEDVPRSDDSTIGFLGVVSSDGHARVVAVPRASKADNSEMVAYRVERAAFDVAPPHDTLFTTLTFASPTDLLLGTANGFIYVYDVSERMSEGNTPKSYMHHQVHHTYIISLCSASAPHSTLVPSTSASGELVLTDLKSPEQDRVVVSRSCFPNPDLIYMPFTRSFFAVLDRSGNSQVERNAATLLACHHVRQFPSLLKVAKLPRWTGAATALAGSRWHPCILVGNAKGQVLATNYLRKILPYPRTENKKAGGAYLQKICEYDWQPLTKEDVGKGVSTQADETAEKEDLDIYHGRDARPGMSRFHEGFQPEKIDVGNFLPAGRKVKKGKTEELNGEAIFEEEQAVTVIDWNPNAECAGLVAIGWGSGIVKVQDLAYDAQEG</sequence>
<comment type="caution">
    <text evidence="5">The sequence shown here is derived from an EMBL/GenBank/DDBJ whole genome shotgun (WGS) entry which is preliminary data.</text>
</comment>
<keyword evidence="2" id="KW-0804">Transcription</keyword>
<dbReference type="EMBL" id="JAPDRK010000030">
    <property type="protein sequence ID" value="KAJ9602008.1"/>
    <property type="molecule type" value="Genomic_DNA"/>
</dbReference>
<dbReference type="GO" id="GO:0005634">
    <property type="term" value="C:nucleus"/>
    <property type="evidence" value="ECO:0007669"/>
    <property type="project" value="UniProtKB-SubCell"/>
</dbReference>
<evidence type="ECO:0000256" key="3">
    <source>
        <dbReference type="ARBA" id="ARBA00023242"/>
    </source>
</evidence>
<dbReference type="InterPro" id="IPR015943">
    <property type="entry name" value="WD40/YVTN_repeat-like_dom_sf"/>
</dbReference>
<dbReference type="GO" id="GO:0000127">
    <property type="term" value="C:transcription factor TFIIIC complex"/>
    <property type="evidence" value="ECO:0007669"/>
    <property type="project" value="TreeGrafter"/>
</dbReference>
<dbReference type="AlphaFoldDB" id="A0AA38UE82"/>
<keyword evidence="6" id="KW-1185">Reference proteome</keyword>
<reference evidence="5" key="1">
    <citation type="submission" date="2022-10" db="EMBL/GenBank/DDBJ databases">
        <title>Culturing micro-colonial fungi from biological soil crusts in the Mojave desert and describing Neophaeococcomyces mojavensis, and introducing the new genera and species Taxawa tesnikishii.</title>
        <authorList>
            <person name="Kurbessoian T."/>
            <person name="Stajich J.E."/>
        </authorList>
    </citation>
    <scope>NUCLEOTIDE SEQUENCE</scope>
    <source>
        <strain evidence="5">TK_41</strain>
    </source>
</reference>
<organism evidence="5 6">
    <name type="scientific">Cladophialophora chaetospira</name>
    <dbReference type="NCBI Taxonomy" id="386627"/>
    <lineage>
        <taxon>Eukaryota</taxon>
        <taxon>Fungi</taxon>
        <taxon>Dikarya</taxon>
        <taxon>Ascomycota</taxon>
        <taxon>Pezizomycotina</taxon>
        <taxon>Eurotiomycetes</taxon>
        <taxon>Chaetothyriomycetidae</taxon>
        <taxon>Chaetothyriales</taxon>
        <taxon>Herpotrichiellaceae</taxon>
        <taxon>Cladophialophora</taxon>
    </lineage>
</organism>
<keyword evidence="3" id="KW-0539">Nucleus</keyword>
<dbReference type="SUPFAM" id="SSF50978">
    <property type="entry name" value="WD40 repeat-like"/>
    <property type="match status" value="1"/>
</dbReference>
<dbReference type="Proteomes" id="UP001172673">
    <property type="component" value="Unassembled WGS sequence"/>
</dbReference>
<gene>
    <name evidence="5" type="ORF">H2200_013567</name>
</gene>
<proteinExistence type="predicted"/>
<dbReference type="Gene3D" id="2.130.10.10">
    <property type="entry name" value="YVTN repeat-like/Quinoprotein amine dehydrogenase"/>
    <property type="match status" value="1"/>
</dbReference>
<evidence type="ECO:0000256" key="1">
    <source>
        <dbReference type="ARBA" id="ARBA00004123"/>
    </source>
</evidence>
<feature type="compositionally biased region" description="Polar residues" evidence="4">
    <location>
        <begin position="73"/>
        <end position="82"/>
    </location>
</feature>
<evidence type="ECO:0000313" key="5">
    <source>
        <dbReference type="EMBL" id="KAJ9602008.1"/>
    </source>
</evidence>
<feature type="compositionally biased region" description="Basic and acidic residues" evidence="4">
    <location>
        <begin position="41"/>
        <end position="56"/>
    </location>
</feature>
<evidence type="ECO:0000256" key="2">
    <source>
        <dbReference type="ARBA" id="ARBA00023163"/>
    </source>
</evidence>
<feature type="compositionally biased region" description="Basic and acidic residues" evidence="4">
    <location>
        <begin position="21"/>
        <end position="34"/>
    </location>
</feature>
<evidence type="ECO:0000256" key="4">
    <source>
        <dbReference type="SAM" id="MobiDB-lite"/>
    </source>
</evidence>